<proteinExistence type="predicted"/>
<keyword evidence="5" id="KW-1185">Reference proteome</keyword>
<evidence type="ECO:0000256" key="2">
    <source>
        <dbReference type="SAM" id="MobiDB-lite"/>
    </source>
</evidence>
<dbReference type="SUPFAM" id="SSF58113">
    <property type="entry name" value="Apolipoprotein A-I"/>
    <property type="match status" value="1"/>
</dbReference>
<dbReference type="AlphaFoldDB" id="A0A448YNK0"/>
<dbReference type="InParanoid" id="A0A448YNK0"/>
<feature type="transmembrane region" description="Helical" evidence="3">
    <location>
        <begin position="6"/>
        <end position="24"/>
    </location>
</feature>
<feature type="region of interest" description="Disordered" evidence="2">
    <location>
        <begin position="671"/>
        <end position="694"/>
    </location>
</feature>
<keyword evidence="3" id="KW-0472">Membrane</keyword>
<dbReference type="Proteomes" id="UP000290900">
    <property type="component" value="Unassembled WGS sequence"/>
</dbReference>
<evidence type="ECO:0000256" key="3">
    <source>
        <dbReference type="SAM" id="Phobius"/>
    </source>
</evidence>
<gene>
    <name evidence="4" type="ORF">BRENAR_LOCUS3245</name>
</gene>
<dbReference type="OrthoDB" id="3976380at2759"/>
<evidence type="ECO:0000313" key="4">
    <source>
        <dbReference type="EMBL" id="VEU22514.1"/>
    </source>
</evidence>
<name>A0A448YNK0_BRENA</name>
<feature type="coiled-coil region" evidence="1">
    <location>
        <begin position="202"/>
        <end position="265"/>
    </location>
</feature>
<evidence type="ECO:0000313" key="5">
    <source>
        <dbReference type="Proteomes" id="UP000290900"/>
    </source>
</evidence>
<accession>A0A448YNK0</accession>
<feature type="compositionally biased region" description="Polar residues" evidence="2">
    <location>
        <begin position="142"/>
        <end position="152"/>
    </location>
</feature>
<reference evidence="4 5" key="1">
    <citation type="submission" date="2018-12" db="EMBL/GenBank/DDBJ databases">
        <authorList>
            <person name="Tiukova I."/>
            <person name="Dainat J."/>
        </authorList>
    </citation>
    <scope>NUCLEOTIDE SEQUENCE [LARGE SCALE GENOMIC DNA]</scope>
</reference>
<keyword evidence="1" id="KW-0175">Coiled coil</keyword>
<feature type="coiled-coil region" evidence="1">
    <location>
        <begin position="783"/>
        <end position="810"/>
    </location>
</feature>
<dbReference type="EMBL" id="CAACVR010000023">
    <property type="protein sequence ID" value="VEU22514.1"/>
    <property type="molecule type" value="Genomic_DNA"/>
</dbReference>
<feature type="coiled-coil region" evidence="1">
    <location>
        <begin position="496"/>
        <end position="523"/>
    </location>
</feature>
<feature type="region of interest" description="Disordered" evidence="2">
    <location>
        <begin position="137"/>
        <end position="165"/>
    </location>
</feature>
<sequence>MANPNYANRIFLSVVAGVAGLYIYDVQFNQGRNVDALGLYNWNAAPRVEASAHGALNLVSSSGSSAISSADDLRQSKYSKLADTSKDSSGGAKDQAEAAYAEAYKKVIAAQEQLAEDAESGKQGLLKWGKSKQDAAKAQLDEAQSQLDSAKSSLEKHGSNALKQAESKYGSFSDALKSNYAKMTDSAAQLAGYGSKAVANSRKSAEDAYAFAQAQLAVAQQKADESKQGLISWGNERHSEDEKVLKSAQKQVEDTQKELEQYGKDAVKEAKKRYDDRVKAITISFGKSKEDAIEAYNRFAAEAEDAQRVVQAYGTAASDEAQRRAANAQEALALASKNLRTFGADAYQQATESYNSLSQDAKKQYAEDADKAQAQWEEAANAIKGAWDDVKGGVGAAGNRVADAAKGAAVAAGQVAGSAKSAAYAAKGSAENAVDSAADSIGSAAEYARNSIGAATDSVVILAADAYSSALDNLEIAQEKVEEGKQGLYSWTAEQKAAADKQLEEAKEQSNIAKNALAEYSVDSLKEVQRKYDQSVEAVRATFGSTKESAVEAFKEFSAQVEAAQKKVQDYGSSATEQAEKNINNAQYNLALARKNLQHFGKDSVQEAQSQYEDLSQKAREDYAAAADKLQAKYDEVSQGAQRQANQFAGGIRNSYASAKKAAEDSYDAAQTQLRSAQRSFDESKESVSGWTDKQKKEAAANLKAAKDSVGSAQRQLFDFGADAVKQAQEKYESRLAAVRSSFGSTKSAAESSYEKALQDLDAAHKKADEYGRSWLGWGKSKNAEAEKQLEDAKDRADLAKENVQQFGEDAVIEAQKRFQSLKSSANSAAEAAKSSAGDAAQYVKDSATSAANAVKDSADSAAGAVKDGTAYAAQVAKDQYSSLFGKDGELQVKSREAAQQVIDYYNSQVAQAKKDYDDTQSSWGRWKDEKAKQAHDDADIRYQYLLKRQAEAQKKLDEFVEYGSGKVYDATEKQKQQLSKANEEAQGLLSRLQSWLRG</sequence>
<protein>
    <submittedName>
        <fullName evidence="4">DEKNAAC103539</fullName>
    </submittedName>
</protein>
<organism evidence="4 5">
    <name type="scientific">Brettanomyces naardenensis</name>
    <name type="common">Yeast</name>
    <dbReference type="NCBI Taxonomy" id="13370"/>
    <lineage>
        <taxon>Eukaryota</taxon>
        <taxon>Fungi</taxon>
        <taxon>Dikarya</taxon>
        <taxon>Ascomycota</taxon>
        <taxon>Saccharomycotina</taxon>
        <taxon>Pichiomycetes</taxon>
        <taxon>Pichiales</taxon>
        <taxon>Pichiaceae</taxon>
        <taxon>Brettanomyces</taxon>
    </lineage>
</organism>
<evidence type="ECO:0000256" key="1">
    <source>
        <dbReference type="SAM" id="Coils"/>
    </source>
</evidence>
<feature type="coiled-coil region" evidence="1">
    <location>
        <begin position="547"/>
        <end position="596"/>
    </location>
</feature>
<keyword evidence="3" id="KW-1133">Transmembrane helix</keyword>
<keyword evidence="3" id="KW-0812">Transmembrane</keyword>